<sequence>MSLDLQDVSAGQNAMLNVAVKNLARLSSAGLLLAVFAVTTAVSSVQASSGEVPVSVELIREGVAHRPLFGISFPDDGKRGAAVGGRGTVLLTSDSGNSWSVHEVDTNLALLDVALAEDRIIVVGQMGLILVRDKDGTWIERPVDIKERLLSVDAHADGLAVAVGEFGQVRISIDGGTTWAAPDVEFSSFVDEGYDPHLYAVEITNAGRIIVAGEFGVVVISDDRGASWRLVRKGDESISALHVRSDGTGYAVGQNGIVLKTIDSGDRWERVDSGLGGNLLGVSSSPDGLVIVPGMRSMLVSTDDGATFVPVQDSDVNSNWYQQAATAGGGTFAVGHTGRILRLSVP</sequence>
<dbReference type="Gene3D" id="2.130.10.10">
    <property type="entry name" value="YVTN repeat-like/Quinoprotein amine dehydrogenase"/>
    <property type="match status" value="1"/>
</dbReference>
<evidence type="ECO:0000313" key="2">
    <source>
        <dbReference type="Proteomes" id="UP000234845"/>
    </source>
</evidence>
<dbReference type="PANTHER" id="PTHR47199:SF2">
    <property type="entry name" value="PHOTOSYSTEM II STABILITY_ASSEMBLY FACTOR HCF136, CHLOROPLASTIC"/>
    <property type="match status" value="1"/>
</dbReference>
<gene>
    <name evidence="1" type="ORF">CWI75_13585</name>
</gene>
<dbReference type="RefSeq" id="WP_101522058.1">
    <property type="nucleotide sequence ID" value="NZ_PKLZ01000010.1"/>
</dbReference>
<keyword evidence="2" id="KW-1185">Reference proteome</keyword>
<name>A0A2N5Y059_9GAMM</name>
<dbReference type="OrthoDB" id="9813892at2"/>
<dbReference type="PANTHER" id="PTHR47199">
    <property type="entry name" value="PHOTOSYSTEM II STABILITY/ASSEMBLY FACTOR HCF136, CHLOROPLASTIC"/>
    <property type="match status" value="1"/>
</dbReference>
<comment type="caution">
    <text evidence="1">The sequence shown here is derived from an EMBL/GenBank/DDBJ whole genome shotgun (WGS) entry which is preliminary data.</text>
</comment>
<accession>A0A2N5Y059</accession>
<dbReference type="Proteomes" id="UP000234845">
    <property type="component" value="Unassembled WGS sequence"/>
</dbReference>
<evidence type="ECO:0000313" key="1">
    <source>
        <dbReference type="EMBL" id="PLW81775.1"/>
    </source>
</evidence>
<dbReference type="AlphaFoldDB" id="A0A2N5Y059"/>
<dbReference type="InterPro" id="IPR015943">
    <property type="entry name" value="WD40/YVTN_repeat-like_dom_sf"/>
</dbReference>
<reference evidence="2" key="1">
    <citation type="submission" date="2017-11" db="EMBL/GenBank/DDBJ databases">
        <title>The draft genome sequence of Chromatocurvus sp. F02.</title>
        <authorList>
            <person name="Du Z.-J."/>
            <person name="Chang Y.-Q."/>
        </authorList>
    </citation>
    <scope>NUCLEOTIDE SEQUENCE [LARGE SCALE GENOMIC DNA]</scope>
    <source>
        <strain evidence="2">F02</strain>
    </source>
</reference>
<proteinExistence type="predicted"/>
<dbReference type="EMBL" id="PKLZ01000010">
    <property type="protein sequence ID" value="PLW81775.1"/>
    <property type="molecule type" value="Genomic_DNA"/>
</dbReference>
<protein>
    <submittedName>
        <fullName evidence="1">Uncharacterized protein</fullName>
    </submittedName>
</protein>
<dbReference type="SUPFAM" id="SSF110296">
    <property type="entry name" value="Oligoxyloglucan reducing end-specific cellobiohydrolase"/>
    <property type="match status" value="1"/>
</dbReference>
<organism evidence="1 2">
    <name type="scientific">Kineobactrum sediminis</name>
    <dbReference type="NCBI Taxonomy" id="1905677"/>
    <lineage>
        <taxon>Bacteria</taxon>
        <taxon>Pseudomonadati</taxon>
        <taxon>Pseudomonadota</taxon>
        <taxon>Gammaproteobacteria</taxon>
        <taxon>Cellvibrionales</taxon>
        <taxon>Halieaceae</taxon>
        <taxon>Kineobactrum</taxon>
    </lineage>
</organism>